<keyword evidence="5" id="KW-0732">Signal</keyword>
<evidence type="ECO:0000256" key="11">
    <source>
        <dbReference type="ARBA" id="ARBA00023277"/>
    </source>
</evidence>
<organism evidence="17 18">
    <name type="scientific">Ophiobolus disseminans</name>
    <dbReference type="NCBI Taxonomy" id="1469910"/>
    <lineage>
        <taxon>Eukaryota</taxon>
        <taxon>Fungi</taxon>
        <taxon>Dikarya</taxon>
        <taxon>Ascomycota</taxon>
        <taxon>Pezizomycotina</taxon>
        <taxon>Dothideomycetes</taxon>
        <taxon>Pleosporomycetidae</taxon>
        <taxon>Pleosporales</taxon>
        <taxon>Pleosporineae</taxon>
        <taxon>Phaeosphaeriaceae</taxon>
        <taxon>Ophiobolus</taxon>
    </lineage>
</organism>
<keyword evidence="18" id="KW-1185">Reference proteome</keyword>
<keyword evidence="7" id="KW-0560">Oxidoreductase</keyword>
<dbReference type="GO" id="GO:0005576">
    <property type="term" value="C:extracellular region"/>
    <property type="evidence" value="ECO:0007669"/>
    <property type="project" value="UniProtKB-SubCell"/>
</dbReference>
<evidence type="ECO:0000256" key="12">
    <source>
        <dbReference type="ARBA" id="ARBA00023326"/>
    </source>
</evidence>
<sequence>MMQPSDNEDAGKWGQTTVTFTVHQVPNPTSPIVLPNLWVARLIPNACNDPGTANHVGGEFAIITSSTAREVCANHTQYTKRTLYSMKTTLQQITNRASLLCLLLLPGIQHVDGHYGFPFLHYNGAVSARWEYIRPTTSFNPNYDYSGPNSVCGVNGMKPLFPVKTLTVEAGKTVEFGVSDITGDDESKSKEPPKDWSVIYHSGPATAYMSKAPGDLNDYQGDGDWFKIAVVGASNGLNWDYGSTETQHTVSVPQPFPLVLSSYQLQMNFTIPKTTPPGRYLLRGEHLNIQPDYNHTQMFINCAHIEVTGPGGGSPGPMTKFPGALSAKDPGIWLANALWYPNRPMDELKNWQGAGPKVWTG</sequence>
<comment type="similarity">
    <text evidence="13">Belongs to the polysaccharide monooxygenase AA9 family.</text>
</comment>
<evidence type="ECO:0000313" key="17">
    <source>
        <dbReference type="EMBL" id="KAF2827236.1"/>
    </source>
</evidence>
<comment type="catalytic activity">
    <reaction evidence="14">
        <text>[(1-&gt;4)-beta-D-glucosyl]n+m + reduced acceptor + O2 = 4-dehydro-beta-D-glucosyl-[(1-&gt;4)-beta-D-glucosyl]n-1 + [(1-&gt;4)-beta-D-glucosyl]m + acceptor + H2O.</text>
        <dbReference type="EC" id="1.14.99.56"/>
    </reaction>
</comment>
<dbReference type="OrthoDB" id="6038816at2759"/>
<reference evidence="17" key="1">
    <citation type="journal article" date="2020" name="Stud. Mycol.">
        <title>101 Dothideomycetes genomes: a test case for predicting lifestyles and emergence of pathogens.</title>
        <authorList>
            <person name="Haridas S."/>
            <person name="Albert R."/>
            <person name="Binder M."/>
            <person name="Bloem J."/>
            <person name="Labutti K."/>
            <person name="Salamov A."/>
            <person name="Andreopoulos B."/>
            <person name="Baker S."/>
            <person name="Barry K."/>
            <person name="Bills G."/>
            <person name="Bluhm B."/>
            <person name="Cannon C."/>
            <person name="Castanera R."/>
            <person name="Culley D."/>
            <person name="Daum C."/>
            <person name="Ezra D."/>
            <person name="Gonzalez J."/>
            <person name="Henrissat B."/>
            <person name="Kuo A."/>
            <person name="Liang C."/>
            <person name="Lipzen A."/>
            <person name="Lutzoni F."/>
            <person name="Magnuson J."/>
            <person name="Mondo S."/>
            <person name="Nolan M."/>
            <person name="Ohm R."/>
            <person name="Pangilinan J."/>
            <person name="Park H.-J."/>
            <person name="Ramirez L."/>
            <person name="Alfaro M."/>
            <person name="Sun H."/>
            <person name="Tritt A."/>
            <person name="Yoshinaga Y."/>
            <person name="Zwiers L.-H."/>
            <person name="Turgeon B."/>
            <person name="Goodwin S."/>
            <person name="Spatafora J."/>
            <person name="Crous P."/>
            <person name="Grigoriev I."/>
        </authorList>
    </citation>
    <scope>NUCLEOTIDE SEQUENCE</scope>
    <source>
        <strain evidence="17">CBS 113818</strain>
    </source>
</reference>
<dbReference type="Proteomes" id="UP000799424">
    <property type="component" value="Unassembled WGS sequence"/>
</dbReference>
<evidence type="ECO:0000256" key="4">
    <source>
        <dbReference type="ARBA" id="ARBA00022723"/>
    </source>
</evidence>
<dbReference type="Pfam" id="PF03443">
    <property type="entry name" value="AA9"/>
    <property type="match status" value="1"/>
</dbReference>
<dbReference type="GO" id="GO:0030245">
    <property type="term" value="P:cellulose catabolic process"/>
    <property type="evidence" value="ECO:0007669"/>
    <property type="project" value="UniProtKB-KW"/>
</dbReference>
<evidence type="ECO:0000256" key="1">
    <source>
        <dbReference type="ARBA" id="ARBA00001973"/>
    </source>
</evidence>
<dbReference type="EC" id="1.14.99.56" evidence="15"/>
<comment type="cofactor">
    <cofactor evidence="1">
        <name>Cu(2+)</name>
        <dbReference type="ChEBI" id="CHEBI:29036"/>
    </cofactor>
</comment>
<dbReference type="EMBL" id="MU006224">
    <property type="protein sequence ID" value="KAF2827236.1"/>
    <property type="molecule type" value="Genomic_DNA"/>
</dbReference>
<dbReference type="Gene3D" id="2.70.50.70">
    <property type="match status" value="1"/>
</dbReference>
<evidence type="ECO:0000256" key="5">
    <source>
        <dbReference type="ARBA" id="ARBA00022729"/>
    </source>
</evidence>
<keyword evidence="3" id="KW-0964">Secreted</keyword>
<name>A0A6A7A2A4_9PLEO</name>
<evidence type="ECO:0000256" key="13">
    <source>
        <dbReference type="ARBA" id="ARBA00044502"/>
    </source>
</evidence>
<dbReference type="InterPro" id="IPR005103">
    <property type="entry name" value="AA9_LPMO"/>
</dbReference>
<evidence type="ECO:0000256" key="8">
    <source>
        <dbReference type="ARBA" id="ARBA00023008"/>
    </source>
</evidence>
<dbReference type="GO" id="GO:0004497">
    <property type="term" value="F:monooxygenase activity"/>
    <property type="evidence" value="ECO:0007669"/>
    <property type="project" value="UniProtKB-KW"/>
</dbReference>
<dbReference type="PANTHER" id="PTHR33353:SF10">
    <property type="entry name" value="ENDO-BETA-1,4-GLUCANASE D"/>
    <property type="match status" value="1"/>
</dbReference>
<evidence type="ECO:0000256" key="3">
    <source>
        <dbReference type="ARBA" id="ARBA00022525"/>
    </source>
</evidence>
<comment type="subcellular location">
    <subcellularLocation>
        <location evidence="2">Secreted</location>
    </subcellularLocation>
</comment>
<evidence type="ECO:0000256" key="14">
    <source>
        <dbReference type="ARBA" id="ARBA00045077"/>
    </source>
</evidence>
<evidence type="ECO:0000256" key="9">
    <source>
        <dbReference type="ARBA" id="ARBA00023033"/>
    </source>
</evidence>
<feature type="domain" description="Auxiliary Activity family 9 catalytic" evidence="16">
    <location>
        <begin position="114"/>
        <end position="334"/>
    </location>
</feature>
<keyword evidence="11" id="KW-0119">Carbohydrate metabolism</keyword>
<keyword evidence="10" id="KW-1015">Disulfide bond</keyword>
<evidence type="ECO:0000256" key="6">
    <source>
        <dbReference type="ARBA" id="ARBA00023001"/>
    </source>
</evidence>
<keyword evidence="9" id="KW-0503">Monooxygenase</keyword>
<proteinExistence type="inferred from homology"/>
<gene>
    <name evidence="17" type="ORF">CC86DRAFT_405374</name>
</gene>
<dbReference type="InterPro" id="IPR049892">
    <property type="entry name" value="AA9"/>
</dbReference>
<evidence type="ECO:0000256" key="7">
    <source>
        <dbReference type="ARBA" id="ARBA00023002"/>
    </source>
</evidence>
<evidence type="ECO:0000256" key="2">
    <source>
        <dbReference type="ARBA" id="ARBA00004613"/>
    </source>
</evidence>
<keyword evidence="12" id="KW-0624">Polysaccharide degradation</keyword>
<accession>A0A6A7A2A4</accession>
<dbReference type="AlphaFoldDB" id="A0A6A7A2A4"/>
<evidence type="ECO:0000313" key="18">
    <source>
        <dbReference type="Proteomes" id="UP000799424"/>
    </source>
</evidence>
<dbReference type="PANTHER" id="PTHR33353">
    <property type="entry name" value="PUTATIVE (AFU_ORTHOLOGUE AFUA_1G12560)-RELATED"/>
    <property type="match status" value="1"/>
</dbReference>
<keyword evidence="4" id="KW-0479">Metal-binding</keyword>
<keyword evidence="6" id="KW-0136">Cellulose degradation</keyword>
<evidence type="ECO:0000256" key="10">
    <source>
        <dbReference type="ARBA" id="ARBA00023157"/>
    </source>
</evidence>
<protein>
    <recommendedName>
        <fullName evidence="15">lytic cellulose monooxygenase (C4-dehydrogenating)</fullName>
        <ecNumber evidence="15">1.14.99.56</ecNumber>
    </recommendedName>
</protein>
<keyword evidence="8" id="KW-0186">Copper</keyword>
<evidence type="ECO:0000256" key="15">
    <source>
        <dbReference type="ARBA" id="ARBA00047174"/>
    </source>
</evidence>
<dbReference type="GO" id="GO:0046872">
    <property type="term" value="F:metal ion binding"/>
    <property type="evidence" value="ECO:0007669"/>
    <property type="project" value="UniProtKB-KW"/>
</dbReference>
<evidence type="ECO:0000259" key="16">
    <source>
        <dbReference type="Pfam" id="PF03443"/>
    </source>
</evidence>